<feature type="domain" description="Gingipain" evidence="2">
    <location>
        <begin position="408"/>
        <end position="751"/>
    </location>
</feature>
<dbReference type="Gene3D" id="3.40.50.10390">
    <property type="entry name" value="Gingipain r, domain 1"/>
    <property type="match status" value="1"/>
</dbReference>
<dbReference type="Pfam" id="PF01364">
    <property type="entry name" value="Peptidase_C25"/>
    <property type="match status" value="1"/>
</dbReference>
<dbReference type="RefSeq" id="WP_138721419.1">
    <property type="nucleotide sequence ID" value="NZ_SSHJ02000001.1"/>
</dbReference>
<dbReference type="Gene3D" id="2.60.40.10">
    <property type="entry name" value="Immunoglobulins"/>
    <property type="match status" value="1"/>
</dbReference>
<dbReference type="Proteomes" id="UP001517247">
    <property type="component" value="Unassembled WGS sequence"/>
</dbReference>
<sequence length="1642" mass="184628">MQRFYLSILLTFCCLRVFSQTPYGNDWINVNQSYYKIKVSQKGIYRLNYTTLSEQISNLNSINPKYFQLFKNGKEIAMYINGESDGIFNTNDYIEFYGEPNDGTLDKELYISPTAQPHNHYSLFTDTAAYFLTIGSNIQGKRIQNFSASKIGLIPEAYIIQESIGIYPETFYQGRFIIAHMSLTDYQEGEGFMGSTYGLGEQQIRTLSTPNLYTGSGSPVIKFESYVAGRSDAQSTNPQGNNHHLRISIKNGTSVAVKKDTLFKAYAVARTAFGISQNELGQNTQIIYEAVNDLGAQTDFQAVSYAKIIYPRTTDLQGTGNLSFSLNSSAQNRFLNFTNNNKILPIIWDNNTDQRITGEINGTNAEFVLPASSSGRNFFLYDGNSLTSPTLTKVEMQNFSINTFDKNFIIVTNKKLLTSAQNYAAYRNKDTYKSYLITTEQLYDQFYYGIHHPLAIKNFVKYLLQFAAKKPEYLLLLGKGLENNLIRSAGGINEDLVPTYGSPPSDDLLTARINNNSLAPAIPTGRVGAKTNEEVEIYLEKLKRYELYENAIWRKKLIHVSGGTTLSENLSWAAYQANMYNMAKDEPFGADTVNFHKNVSLPISAARKQQIISEINNGASLLSFLGHGSHQHTEIDFGTPEELANNNRLLTYLVNGCTTGNVFINSSSLGEKHIFYPQKGAIGWIGTSSEGVASYLSNFSSIFYQKAFTSNYGISVASALKLAKEQYQNQNDLINVMHTSQYTFQGDPAIKFYAPEKPDFEITSRDLFISPNDVTAVSTSFSIGIIVKNIAKAVNKPLKVSLKRALPNGSIISYPSQSFSKPVYNTDTLFFNVSTNDILSAGINKFTVTLDPDGEYDEISKSNNIASFDYNMLSNGINLLYPKKNSIVSNQEVELTVQSSDLNIRTANYIFEIDTLSSFDSPWKKNSSLISAGFMANWKPTVLNRDNQVYYWRAKLDLPTDKGGTWQESNFSVINGSQTGWNQSHIDQLKHGLLTNIEYNNTSRQLEFAKSGFYTVIQTRGDDAPTSDERTFRSNPGGRLGYHSWEFEGLSIFALKPNTFDPFSYTSVFNVVNQEADGSAPYNSGHYIFNTNNPVHLDSLVNYIKQIPSGYYVIGFNGRNADFSALPQLVKNEFLTIGVSNIGNIPKGEPYMFWGIKEGMQTAIEKMADYTSPLPARSQQIRFDHTYPFPFDHGTYITEQAGPAKKWHNLSYEFRKESSDEISFDLIGYNKGGQMLVLQTNLPSTVIDLSNYSAVDYPRMALRANIKDLTNRTVPQILYCKFNYDDISETTINPELKYEFHKSPIQEGDSVKWDIGYQNISKYPSDSTHVYYTLTKPDRSIVKIKAGKIEELAPGAQTIFKLKLPTIGIVGNNLLKLDFTPVNNLDSYGFNNYIQQSFTVTSDNKEPIVDVAFDGKHIMNGEIVSPQPNILVNLTDENSFILLKDTTVMNVYLKSENGSFKRIAYSAGLLNFIPANSTNHNKASVMYKPTKLTDGIYTLMVEAKDATGNINTSNNYTIDFEVINESAITHFYPYPNPFTTAMKFVYTLTGDKIPDKIKVQIMTVTGKIVREIFKEELGNIRIGNNISDFTWDGTDMYGDRLANGVYFYKVIVENNDRSEIKHRKTATDSFFKQNTGKIYLMK</sequence>
<name>A0ABW9J286_9SPHI</name>
<organism evidence="3 4">
    <name type="scientific">Pedobacter ureilyticus</name>
    <dbReference type="NCBI Taxonomy" id="1393051"/>
    <lineage>
        <taxon>Bacteria</taxon>
        <taxon>Pseudomonadati</taxon>
        <taxon>Bacteroidota</taxon>
        <taxon>Sphingobacteriia</taxon>
        <taxon>Sphingobacteriales</taxon>
        <taxon>Sphingobacteriaceae</taxon>
        <taxon>Pedobacter</taxon>
    </lineage>
</organism>
<dbReference type="InterPro" id="IPR029031">
    <property type="entry name" value="Gingipain_N_sf"/>
</dbReference>
<dbReference type="SUPFAM" id="SSF52129">
    <property type="entry name" value="Caspase-like"/>
    <property type="match status" value="1"/>
</dbReference>
<protein>
    <submittedName>
        <fullName evidence="3">C25 family cysteine peptidase</fullName>
    </submittedName>
</protein>
<dbReference type="InterPro" id="IPR029030">
    <property type="entry name" value="Caspase-like_dom_sf"/>
</dbReference>
<gene>
    <name evidence="3" type="ORF">E6A44_001600</name>
</gene>
<reference evidence="3 4" key="1">
    <citation type="submission" date="2024-12" db="EMBL/GenBank/DDBJ databases">
        <authorList>
            <person name="Hu S."/>
        </authorList>
    </citation>
    <scope>NUCLEOTIDE SEQUENCE [LARGE SCALE GENOMIC DNA]</scope>
    <source>
        <strain evidence="3 4">THG-T11</strain>
    </source>
</reference>
<evidence type="ECO:0000259" key="2">
    <source>
        <dbReference type="Pfam" id="PF01364"/>
    </source>
</evidence>
<keyword evidence="4" id="KW-1185">Reference proteome</keyword>
<evidence type="ECO:0000313" key="3">
    <source>
        <dbReference type="EMBL" id="MFN0254250.1"/>
    </source>
</evidence>
<comment type="caution">
    <text evidence="3">The sequence shown here is derived from an EMBL/GenBank/DDBJ whole genome shotgun (WGS) entry which is preliminary data.</text>
</comment>
<dbReference type="Gene3D" id="2.60.40.4070">
    <property type="match status" value="1"/>
</dbReference>
<keyword evidence="1" id="KW-0732">Signal</keyword>
<dbReference type="CDD" id="cd02258">
    <property type="entry name" value="Peptidase_C25_N"/>
    <property type="match status" value="1"/>
</dbReference>
<evidence type="ECO:0000313" key="4">
    <source>
        <dbReference type="Proteomes" id="UP001517247"/>
    </source>
</evidence>
<dbReference type="InterPro" id="IPR001769">
    <property type="entry name" value="Gingipain"/>
</dbReference>
<dbReference type="Gene3D" id="3.40.50.1460">
    <property type="match status" value="1"/>
</dbReference>
<dbReference type="EMBL" id="SSHJ02000001">
    <property type="protein sequence ID" value="MFN0254250.1"/>
    <property type="molecule type" value="Genomic_DNA"/>
</dbReference>
<dbReference type="InterPro" id="IPR013783">
    <property type="entry name" value="Ig-like_fold"/>
</dbReference>
<evidence type="ECO:0000256" key="1">
    <source>
        <dbReference type="ARBA" id="ARBA00022729"/>
    </source>
</evidence>
<proteinExistence type="predicted"/>
<accession>A0ABW9J286</accession>